<protein>
    <submittedName>
        <fullName evidence="1">Uncharacterized protein</fullName>
    </submittedName>
</protein>
<proteinExistence type="evidence at transcript level"/>
<accession>C6SXH3</accession>
<organism evidence="1">
    <name type="scientific">Glycine max</name>
    <name type="common">Soybean</name>
    <name type="synonym">Glycine hispida</name>
    <dbReference type="NCBI Taxonomy" id="3847"/>
    <lineage>
        <taxon>Eukaryota</taxon>
        <taxon>Viridiplantae</taxon>
        <taxon>Streptophyta</taxon>
        <taxon>Embryophyta</taxon>
        <taxon>Tracheophyta</taxon>
        <taxon>Spermatophyta</taxon>
        <taxon>Magnoliopsida</taxon>
        <taxon>eudicotyledons</taxon>
        <taxon>Gunneridae</taxon>
        <taxon>Pentapetalae</taxon>
        <taxon>rosids</taxon>
        <taxon>fabids</taxon>
        <taxon>Fabales</taxon>
        <taxon>Fabaceae</taxon>
        <taxon>Papilionoideae</taxon>
        <taxon>50 kb inversion clade</taxon>
        <taxon>NPAAA clade</taxon>
        <taxon>indigoferoid/millettioid clade</taxon>
        <taxon>Phaseoleae</taxon>
        <taxon>Glycine</taxon>
        <taxon>Glycine subgen. Soja</taxon>
    </lineage>
</organism>
<dbReference type="AlphaFoldDB" id="C6SXH3"/>
<evidence type="ECO:0000313" key="1">
    <source>
        <dbReference type="EMBL" id="ACU13946.1"/>
    </source>
</evidence>
<name>C6SXH3_SOYBN</name>
<reference evidence="1" key="1">
    <citation type="submission" date="2009-08" db="EMBL/GenBank/DDBJ databases">
        <authorList>
            <person name="Cheung F."/>
            <person name="Xiao Y."/>
            <person name="Chan A."/>
            <person name="Moskal W."/>
            <person name="Town C.D."/>
        </authorList>
    </citation>
    <scope>NUCLEOTIDE SEQUENCE</scope>
</reference>
<dbReference type="EMBL" id="BT089867">
    <property type="protein sequence ID" value="ACU13946.1"/>
    <property type="molecule type" value="mRNA"/>
</dbReference>
<sequence>MNLTRPYPSSCPNESPTLLLKSGFWTLRFPRPFGRKYFVFLNWLQLLAFIFSSAQNVLRECIWISLDAALQSNKWMYTVRALFFGGTLEKTQECLRELRATGTGSQVSNARAFKGFLSHFLHRLSVLASIFCSFCEDGFQGNGIGSVVGCGLSFRHSFCAFSLTHSES</sequence>